<dbReference type="RefSeq" id="WP_046369223.1">
    <property type="nucleotide sequence ID" value="NZ_BBWV01000002.1"/>
</dbReference>
<evidence type="ECO:0000313" key="1">
    <source>
        <dbReference type="EMBL" id="GAO43324.1"/>
    </source>
</evidence>
<dbReference type="SUPFAM" id="SSF46785">
    <property type="entry name" value="Winged helix' DNA-binding domain"/>
    <property type="match status" value="1"/>
</dbReference>
<evidence type="ECO:0000313" key="2">
    <source>
        <dbReference type="Proteomes" id="UP000033121"/>
    </source>
</evidence>
<comment type="caution">
    <text evidence="1">The sequence shown here is derived from an EMBL/GenBank/DDBJ whole genome shotgun (WGS) entry which is preliminary data.</text>
</comment>
<sequence length="80" mass="8977">MNGATITLQVLYNTVCNEAQPTRYAVTPSEILLRHPLTWDIITQHLQTLQETGLIRLEGAEQRSLVRLTEAGIRHIINAA</sequence>
<organism evidence="1 2">
    <name type="scientific">Flavihumibacter petaseus NBRC 106054</name>
    <dbReference type="NCBI Taxonomy" id="1220578"/>
    <lineage>
        <taxon>Bacteria</taxon>
        <taxon>Pseudomonadati</taxon>
        <taxon>Bacteroidota</taxon>
        <taxon>Chitinophagia</taxon>
        <taxon>Chitinophagales</taxon>
        <taxon>Chitinophagaceae</taxon>
        <taxon>Flavihumibacter</taxon>
    </lineage>
</organism>
<evidence type="ECO:0008006" key="3">
    <source>
        <dbReference type="Google" id="ProtNLM"/>
    </source>
</evidence>
<proteinExistence type="predicted"/>
<protein>
    <recommendedName>
        <fullName evidence="3">ArnR1-like winged helix-turn-helix domain-containing protein</fullName>
    </recommendedName>
</protein>
<dbReference type="AlphaFoldDB" id="A0A0E9N0E7"/>
<dbReference type="Proteomes" id="UP000033121">
    <property type="component" value="Unassembled WGS sequence"/>
</dbReference>
<keyword evidence="2" id="KW-1185">Reference proteome</keyword>
<reference evidence="1 2" key="1">
    <citation type="submission" date="2015-04" db="EMBL/GenBank/DDBJ databases">
        <title>Whole genome shotgun sequence of Flavihumibacter petaseus NBRC 106054.</title>
        <authorList>
            <person name="Miyazawa S."/>
            <person name="Hosoyama A."/>
            <person name="Hashimoto M."/>
            <person name="Noguchi M."/>
            <person name="Tsuchikane K."/>
            <person name="Ohji S."/>
            <person name="Yamazoe A."/>
            <person name="Ichikawa N."/>
            <person name="Kimura A."/>
            <person name="Fujita N."/>
        </authorList>
    </citation>
    <scope>NUCLEOTIDE SEQUENCE [LARGE SCALE GENOMIC DNA]</scope>
    <source>
        <strain evidence="1 2">NBRC 106054</strain>
    </source>
</reference>
<dbReference type="InterPro" id="IPR036390">
    <property type="entry name" value="WH_DNA-bd_sf"/>
</dbReference>
<name>A0A0E9N0E7_9BACT</name>
<dbReference type="Gene3D" id="1.10.10.10">
    <property type="entry name" value="Winged helix-like DNA-binding domain superfamily/Winged helix DNA-binding domain"/>
    <property type="match status" value="1"/>
</dbReference>
<accession>A0A0E9N0E7</accession>
<dbReference type="EMBL" id="BBWV01000002">
    <property type="protein sequence ID" value="GAO43324.1"/>
    <property type="molecule type" value="Genomic_DNA"/>
</dbReference>
<gene>
    <name evidence="1" type="ORF">FPE01S_02_04290</name>
</gene>
<dbReference type="InterPro" id="IPR036388">
    <property type="entry name" value="WH-like_DNA-bd_sf"/>
</dbReference>